<feature type="compositionally biased region" description="Low complexity" evidence="2">
    <location>
        <begin position="347"/>
        <end position="378"/>
    </location>
</feature>
<comment type="caution">
    <text evidence="4">The sequence shown here is derived from an EMBL/GenBank/DDBJ whole genome shotgun (WGS) entry which is preliminary data.</text>
</comment>
<evidence type="ECO:0000313" key="5">
    <source>
        <dbReference type="Proteomes" id="UP000019149"/>
    </source>
</evidence>
<sequence>MACVPLTSNKRRLQFDAAVNIDSLMAVPYVNGVFFTKLRLLSRRSSHQYSQRVSVVDNSVHFNSSHTFQCKVHINPETNVLESCRLKISVRMESNGGKSFHKIGYVIVDLACFVLTGFVRCRRRYLLKGYDGDKRRAGKRQDNSLLVVSFICQQHFGDACFRPPVEDLSNCVSTSHSLEALDPASARGGNIDVLQTSTAATTAPSAVLPSLLTVGWTEERIQMRSRRWLKEPEERGEGARVEGSQLLASRPEVDMGKFGEGNVLINDSDALSTNFPASSSPTDEQMSSGGEYISPTSVSIDQEEVDETECFSSPLPHQPSSLFPFVTNPFELIQRIKEEGEEEGLTSSFSSSSSSSPPSSHENTSISPSTTSSNIHTTDVTASASLATDSRIPDFSSLPIHPRVPGSTGRSNSGGGGDGGSSGGSNAAVEGPFHTCPHVRPSSLLSQHQRKMLGADSGFHFHILSSTSASTSVSSSTGVGDCAAIVVGTAAEGSANKRCSLSSGFQSHSRNSSFDSAGLSRCFPGELTTTPTGSYGDCQLSVGGASGSKQHLIDATRAPHNEVVSQVLRTSAITHRSASPPLSSVTRQKMILTSELCRLKEPLFSALGVGEHKTPELVINGHSRDIFWDRNFRTTFISARESNLMGLSVVVNRKPNTAECKGDSEVRIKKLTISANLFTPTPRLRCRVEKQWQQLHNYYHRLPTSTSTYFGGSAQRRGKMEREGLGGAVARASVAKWSKAPGSGEGTSWEFGSSSEGVGSDPTATVTTVGTTLEVARQTARTTALAANAYNGRIHSQEKSKVFELFVLIYSGAAVGYLSSLMICRLAWNGRVTSVSSWVTLSKVPSIIVQILEEDRCWREYKNRQRDRAKQYRRMSSQSPPLLLLSRSDSAERKWRRERKRKLEENSQITASAAAPTTAIDFWRQVVRCSGDNEGRWGHDGFKELEKPGPPASLSIDMRFQLHANLSSQKLPSSAPNVPPSPDKTWLSYSSSTSSSLVSERRYRRLEPANSGVLSTALGLALTQVCTAPEERPTRVL</sequence>
<dbReference type="KEGG" id="egl:EGR_03945"/>
<dbReference type="InterPro" id="IPR039931">
    <property type="entry name" value="EEIG1/2-like"/>
</dbReference>
<reference evidence="4 5" key="1">
    <citation type="journal article" date="2013" name="Nat. Genet.">
        <title>The genome of the hydatid tapeworm Echinococcus granulosus.</title>
        <authorList>
            <person name="Zheng H."/>
            <person name="Zhang W."/>
            <person name="Zhang L."/>
            <person name="Zhang Z."/>
            <person name="Li J."/>
            <person name="Lu G."/>
            <person name="Zhu Y."/>
            <person name="Wang Y."/>
            <person name="Huang Y."/>
            <person name="Liu J."/>
            <person name="Kang H."/>
            <person name="Chen J."/>
            <person name="Wang L."/>
            <person name="Chen A."/>
            <person name="Yu S."/>
            <person name="Gao Z."/>
            <person name="Jin L."/>
            <person name="Gu W."/>
            <person name="Wang Z."/>
            <person name="Zhao L."/>
            <person name="Shi B."/>
            <person name="Wen H."/>
            <person name="Lin R."/>
            <person name="Jones M.K."/>
            <person name="Brejova B."/>
            <person name="Vinar T."/>
            <person name="Zhao G."/>
            <person name="McManus D.P."/>
            <person name="Chen Z."/>
            <person name="Zhou Y."/>
            <person name="Wang S."/>
        </authorList>
    </citation>
    <scope>NUCLEOTIDE SEQUENCE [LARGE SCALE GENOMIC DNA]</scope>
</reference>
<dbReference type="GeneID" id="36339660"/>
<feature type="domain" description="C2 NT-type" evidence="3">
    <location>
        <begin position="5"/>
        <end position="154"/>
    </location>
</feature>
<accession>W6UIH5</accession>
<comment type="similarity">
    <text evidence="1">Belongs to the EEIG family.</text>
</comment>
<feature type="compositionally biased region" description="Polar residues" evidence="2">
    <location>
        <begin position="379"/>
        <end position="388"/>
    </location>
</feature>
<feature type="region of interest" description="Disordered" evidence="2">
    <location>
        <begin position="739"/>
        <end position="764"/>
    </location>
</feature>
<evidence type="ECO:0000256" key="1">
    <source>
        <dbReference type="ARBA" id="ARBA00034780"/>
    </source>
</evidence>
<dbReference type="EMBL" id="APAU02000022">
    <property type="protein sequence ID" value="EUB61270.1"/>
    <property type="molecule type" value="Genomic_DNA"/>
</dbReference>
<dbReference type="Proteomes" id="UP000019149">
    <property type="component" value="Unassembled WGS sequence"/>
</dbReference>
<dbReference type="OrthoDB" id="3365224at2759"/>
<feature type="region of interest" description="Disordered" evidence="2">
    <location>
        <begin position="968"/>
        <end position="990"/>
    </location>
</feature>
<dbReference type="PANTHER" id="PTHR21456">
    <property type="entry name" value="FAMILY WITH SEQUENCE SIMILARITY 102"/>
    <property type="match status" value="1"/>
</dbReference>
<feature type="region of interest" description="Disordered" evidence="2">
    <location>
        <begin position="340"/>
        <end position="440"/>
    </location>
</feature>
<protein>
    <recommendedName>
        <fullName evidence="3">C2 NT-type domain-containing protein</fullName>
    </recommendedName>
</protein>
<dbReference type="InterPro" id="IPR019448">
    <property type="entry name" value="NT-C2"/>
</dbReference>
<dbReference type="AlphaFoldDB" id="W6UIH5"/>
<name>W6UIH5_ECHGR</name>
<proteinExistence type="inferred from homology"/>
<feature type="compositionally biased region" description="Polar residues" evidence="2">
    <location>
        <begin position="274"/>
        <end position="300"/>
    </location>
</feature>
<dbReference type="STRING" id="6210.W6UIH5"/>
<keyword evidence="5" id="KW-1185">Reference proteome</keyword>
<dbReference type="PANTHER" id="PTHR21456:SF1">
    <property type="entry name" value="C2 NT-TYPE DOMAIN-CONTAINING PROTEIN"/>
    <property type="match status" value="1"/>
</dbReference>
<dbReference type="Pfam" id="PF10358">
    <property type="entry name" value="NT-C2"/>
    <property type="match status" value="1"/>
</dbReference>
<dbReference type="RefSeq" id="XP_024352466.1">
    <property type="nucleotide sequence ID" value="XM_024493194.1"/>
</dbReference>
<evidence type="ECO:0000313" key="4">
    <source>
        <dbReference type="EMBL" id="EUB61270.1"/>
    </source>
</evidence>
<feature type="region of interest" description="Disordered" evidence="2">
    <location>
        <begin position="274"/>
        <end position="323"/>
    </location>
</feature>
<dbReference type="PROSITE" id="PS51840">
    <property type="entry name" value="C2_NT"/>
    <property type="match status" value="1"/>
</dbReference>
<evidence type="ECO:0000259" key="3">
    <source>
        <dbReference type="PROSITE" id="PS51840"/>
    </source>
</evidence>
<evidence type="ECO:0000256" key="2">
    <source>
        <dbReference type="SAM" id="MobiDB-lite"/>
    </source>
</evidence>
<dbReference type="CTD" id="36339660"/>
<gene>
    <name evidence="4" type="ORF">EGR_03945</name>
</gene>
<feature type="compositionally biased region" description="Gly residues" evidence="2">
    <location>
        <begin position="412"/>
        <end position="423"/>
    </location>
</feature>
<organism evidence="4 5">
    <name type="scientific">Echinococcus granulosus</name>
    <name type="common">Hydatid tapeworm</name>
    <dbReference type="NCBI Taxonomy" id="6210"/>
    <lineage>
        <taxon>Eukaryota</taxon>
        <taxon>Metazoa</taxon>
        <taxon>Spiralia</taxon>
        <taxon>Lophotrochozoa</taxon>
        <taxon>Platyhelminthes</taxon>
        <taxon>Cestoda</taxon>
        <taxon>Eucestoda</taxon>
        <taxon>Cyclophyllidea</taxon>
        <taxon>Taeniidae</taxon>
        <taxon>Echinococcus</taxon>
        <taxon>Echinococcus granulosus group</taxon>
    </lineage>
</organism>